<keyword evidence="1" id="KW-1133">Transmembrane helix</keyword>
<evidence type="ECO:0000256" key="1">
    <source>
        <dbReference type="SAM" id="Phobius"/>
    </source>
</evidence>
<evidence type="ECO:0000313" key="3">
    <source>
        <dbReference type="Proteomes" id="UP000053766"/>
    </source>
</evidence>
<reference evidence="2 3" key="1">
    <citation type="submission" date="2013-11" db="EMBL/GenBank/DDBJ databases">
        <title>Draft genome of the bovine lungworm Dictyocaulus viviparus.</title>
        <authorList>
            <person name="Mitreva M."/>
        </authorList>
    </citation>
    <scope>NUCLEOTIDE SEQUENCE [LARGE SCALE GENOMIC DNA]</scope>
    <source>
        <strain evidence="2 3">HannoverDv2000</strain>
    </source>
</reference>
<gene>
    <name evidence="2" type="ORF">DICVIV_08292</name>
</gene>
<organism evidence="2 3">
    <name type="scientific">Dictyocaulus viviparus</name>
    <name type="common">Bovine lungworm</name>
    <dbReference type="NCBI Taxonomy" id="29172"/>
    <lineage>
        <taxon>Eukaryota</taxon>
        <taxon>Metazoa</taxon>
        <taxon>Ecdysozoa</taxon>
        <taxon>Nematoda</taxon>
        <taxon>Chromadorea</taxon>
        <taxon>Rhabditida</taxon>
        <taxon>Rhabditina</taxon>
        <taxon>Rhabditomorpha</taxon>
        <taxon>Strongyloidea</taxon>
        <taxon>Metastrongylidae</taxon>
        <taxon>Dictyocaulus</taxon>
    </lineage>
</organism>
<name>A0A0D8XTJ9_DICVI</name>
<accession>A0A0D8XTJ9</accession>
<keyword evidence="1" id="KW-0472">Membrane</keyword>
<feature type="non-terminal residue" evidence="2">
    <location>
        <position position="157"/>
    </location>
</feature>
<proteinExistence type="predicted"/>
<protein>
    <submittedName>
        <fullName evidence="2">Uncharacterized protein</fullName>
    </submittedName>
</protein>
<dbReference type="EMBL" id="KN716394">
    <property type="protein sequence ID" value="KJH45676.1"/>
    <property type="molecule type" value="Genomic_DNA"/>
</dbReference>
<feature type="transmembrane region" description="Helical" evidence="1">
    <location>
        <begin position="139"/>
        <end position="156"/>
    </location>
</feature>
<dbReference type="AlphaFoldDB" id="A0A0D8XTJ9"/>
<reference evidence="3" key="2">
    <citation type="journal article" date="2016" name="Sci. Rep.">
        <title>Dictyocaulus viviparus genome, variome and transcriptome elucidate lungworm biology and support future intervention.</title>
        <authorList>
            <person name="McNulty S.N."/>
            <person name="Strube C."/>
            <person name="Rosa B.A."/>
            <person name="Martin J.C."/>
            <person name="Tyagi R."/>
            <person name="Choi Y.J."/>
            <person name="Wang Q."/>
            <person name="Hallsworth Pepin K."/>
            <person name="Zhang X."/>
            <person name="Ozersky P."/>
            <person name="Wilson R.K."/>
            <person name="Sternberg P.W."/>
            <person name="Gasser R.B."/>
            <person name="Mitreva M."/>
        </authorList>
    </citation>
    <scope>NUCLEOTIDE SEQUENCE [LARGE SCALE GENOMIC DNA]</scope>
    <source>
        <strain evidence="3">HannoverDv2000</strain>
    </source>
</reference>
<sequence>MSYWSRGAWLHNANEILNFCALMFPTMLMYYIASILSFFLINELNTRGNLVEGLSCYSGRDGVYNKTVCEKHLKVCYVTHCRTATGDLDIRGCDMDGNGCRSVLKLCIRKNKKKNCHVCQDDLCNSVENFTRISSMSSSPISLLFFSMLLLLFLVFF</sequence>
<keyword evidence="3" id="KW-1185">Reference proteome</keyword>
<feature type="transmembrane region" description="Helical" evidence="1">
    <location>
        <begin position="16"/>
        <end position="41"/>
    </location>
</feature>
<keyword evidence="1" id="KW-0812">Transmembrane</keyword>
<evidence type="ECO:0000313" key="2">
    <source>
        <dbReference type="EMBL" id="KJH45676.1"/>
    </source>
</evidence>
<dbReference type="Proteomes" id="UP000053766">
    <property type="component" value="Unassembled WGS sequence"/>
</dbReference>